<comment type="caution">
    <text evidence="1">The sequence shown here is derived from an EMBL/GenBank/DDBJ whole genome shotgun (WGS) entry which is preliminary data.</text>
</comment>
<evidence type="ECO:0000313" key="1">
    <source>
        <dbReference type="EMBL" id="PQO27686.1"/>
    </source>
</evidence>
<reference evidence="1 2" key="1">
    <citation type="submission" date="2018-02" db="EMBL/GenBank/DDBJ databases">
        <title>Comparative genomes isolates from brazilian mangrove.</title>
        <authorList>
            <person name="Araujo J.E."/>
            <person name="Taketani R.G."/>
            <person name="Silva M.C.P."/>
            <person name="Loureco M.V."/>
            <person name="Andreote F.D."/>
        </authorList>
    </citation>
    <scope>NUCLEOTIDE SEQUENCE [LARGE SCALE GENOMIC DNA]</scope>
    <source>
        <strain evidence="1 2">NAP PRIS-MGV</strain>
    </source>
</reference>
<evidence type="ECO:0000313" key="2">
    <source>
        <dbReference type="Proteomes" id="UP000239388"/>
    </source>
</evidence>
<sequence>MGYTANGGKYQLIVGRGNDQVPTGEYKVAIRVFSEDPNQEAPKFKLGPNYTKIEETELRGTVNSGENKINFDLDTKK</sequence>
<dbReference type="EMBL" id="PUIB01000027">
    <property type="protein sequence ID" value="PQO27686.1"/>
    <property type="molecule type" value="Genomic_DNA"/>
</dbReference>
<dbReference type="Proteomes" id="UP000239388">
    <property type="component" value="Unassembled WGS sequence"/>
</dbReference>
<organism evidence="1 2">
    <name type="scientific">Blastopirellula marina</name>
    <dbReference type="NCBI Taxonomy" id="124"/>
    <lineage>
        <taxon>Bacteria</taxon>
        <taxon>Pseudomonadati</taxon>
        <taxon>Planctomycetota</taxon>
        <taxon>Planctomycetia</taxon>
        <taxon>Pirellulales</taxon>
        <taxon>Pirellulaceae</taxon>
        <taxon>Blastopirellula</taxon>
    </lineage>
</organism>
<gene>
    <name evidence="1" type="ORF">C5Y98_26670</name>
</gene>
<proteinExistence type="predicted"/>
<protein>
    <submittedName>
        <fullName evidence="1">Uncharacterized protein</fullName>
    </submittedName>
</protein>
<dbReference type="AlphaFoldDB" id="A0A2S8F6A2"/>
<accession>A0A2S8F6A2</accession>
<name>A0A2S8F6A2_9BACT</name>